<dbReference type="PANTHER" id="PTHR43005:SF1">
    <property type="entry name" value="SPERMIDINE_PUTRESCINE TRANSPORT SYSTEM PERMEASE PROTEIN"/>
    <property type="match status" value="1"/>
</dbReference>
<proteinExistence type="predicted"/>
<feature type="transmembrane region" description="Helical" evidence="7">
    <location>
        <begin position="105"/>
        <end position="126"/>
    </location>
</feature>
<dbReference type="CDD" id="cd06261">
    <property type="entry name" value="TM_PBP2"/>
    <property type="match status" value="1"/>
</dbReference>
<dbReference type="PANTHER" id="PTHR43005">
    <property type="entry name" value="BLR7065 PROTEIN"/>
    <property type="match status" value="1"/>
</dbReference>
<dbReference type="Pfam" id="PF00528">
    <property type="entry name" value="BPD_transp_1"/>
    <property type="match status" value="1"/>
</dbReference>
<reference evidence="9" key="1">
    <citation type="journal article" date="2014" name="Front. Microbiol.">
        <title>High frequency of phylogenetically diverse reductive dehalogenase-homologous genes in deep subseafloor sedimentary metagenomes.</title>
        <authorList>
            <person name="Kawai M."/>
            <person name="Futagami T."/>
            <person name="Toyoda A."/>
            <person name="Takaki Y."/>
            <person name="Nishi S."/>
            <person name="Hori S."/>
            <person name="Arai W."/>
            <person name="Tsubouchi T."/>
            <person name="Morono Y."/>
            <person name="Uchiyama I."/>
            <person name="Ito T."/>
            <person name="Fujiyama A."/>
            <person name="Inagaki F."/>
            <person name="Takami H."/>
        </authorList>
    </citation>
    <scope>NUCLEOTIDE SEQUENCE</scope>
    <source>
        <strain evidence="9">Expedition CK06-06</strain>
    </source>
</reference>
<gene>
    <name evidence="9" type="ORF">S03H2_68917</name>
</gene>
<feature type="domain" description="ABC transmembrane type-1" evidence="8">
    <location>
        <begin position="1"/>
        <end position="151"/>
    </location>
</feature>
<dbReference type="PROSITE" id="PS50928">
    <property type="entry name" value="ABC_TM1"/>
    <property type="match status" value="1"/>
</dbReference>
<comment type="caution">
    <text evidence="9">The sequence shown here is derived from an EMBL/GenBank/DDBJ whole genome shotgun (WGS) entry which is preliminary data.</text>
</comment>
<comment type="subcellular location">
    <subcellularLocation>
        <location evidence="1">Cell membrane</location>
        <topology evidence="1">Multi-pass membrane protein</topology>
    </subcellularLocation>
</comment>
<evidence type="ECO:0000313" key="9">
    <source>
        <dbReference type="EMBL" id="GAH93087.1"/>
    </source>
</evidence>
<keyword evidence="4 7" id="KW-0812">Transmembrane</keyword>
<dbReference type="AlphaFoldDB" id="X1JGH4"/>
<evidence type="ECO:0000256" key="1">
    <source>
        <dbReference type="ARBA" id="ARBA00004651"/>
    </source>
</evidence>
<organism evidence="9">
    <name type="scientific">marine sediment metagenome</name>
    <dbReference type="NCBI Taxonomy" id="412755"/>
    <lineage>
        <taxon>unclassified sequences</taxon>
        <taxon>metagenomes</taxon>
        <taxon>ecological metagenomes</taxon>
    </lineage>
</organism>
<evidence type="ECO:0000256" key="2">
    <source>
        <dbReference type="ARBA" id="ARBA00022448"/>
    </source>
</evidence>
<accession>X1JGH4</accession>
<dbReference type="SUPFAM" id="SSF161098">
    <property type="entry name" value="MetI-like"/>
    <property type="match status" value="1"/>
</dbReference>
<evidence type="ECO:0000256" key="6">
    <source>
        <dbReference type="ARBA" id="ARBA00023136"/>
    </source>
</evidence>
<evidence type="ECO:0000256" key="3">
    <source>
        <dbReference type="ARBA" id="ARBA00022475"/>
    </source>
</evidence>
<feature type="non-terminal residue" evidence="9">
    <location>
        <position position="151"/>
    </location>
</feature>
<dbReference type="GO" id="GO:0055085">
    <property type="term" value="P:transmembrane transport"/>
    <property type="evidence" value="ECO:0007669"/>
    <property type="project" value="InterPro"/>
</dbReference>
<keyword evidence="3" id="KW-1003">Cell membrane</keyword>
<evidence type="ECO:0000256" key="4">
    <source>
        <dbReference type="ARBA" id="ARBA00022692"/>
    </source>
</evidence>
<name>X1JGH4_9ZZZZ</name>
<keyword evidence="6 7" id="KW-0472">Membrane</keyword>
<dbReference type="GO" id="GO:0005886">
    <property type="term" value="C:plasma membrane"/>
    <property type="evidence" value="ECO:0007669"/>
    <property type="project" value="UniProtKB-SubCell"/>
</dbReference>
<sequence length="151" mass="16497">VGRGIVRAVVLLPWAMPGTISGIIWLWIFHGQWGILNGLLYRLGIIEAYIQWVNEPILAKFSVMVAHIWIQIPFASVLLMAALTTINKEIYEAAEVDGASAARRLFSITIPSIKGMLLITLIYEFIMGLTTYDVTYAMTGGGPGGATTLLS</sequence>
<evidence type="ECO:0000256" key="5">
    <source>
        <dbReference type="ARBA" id="ARBA00022989"/>
    </source>
</evidence>
<keyword evidence="5 7" id="KW-1133">Transmembrane helix</keyword>
<keyword evidence="2" id="KW-0813">Transport</keyword>
<evidence type="ECO:0000256" key="7">
    <source>
        <dbReference type="SAM" id="Phobius"/>
    </source>
</evidence>
<dbReference type="Gene3D" id="1.10.3720.10">
    <property type="entry name" value="MetI-like"/>
    <property type="match status" value="1"/>
</dbReference>
<feature type="transmembrane region" description="Helical" evidence="7">
    <location>
        <begin position="64"/>
        <end position="84"/>
    </location>
</feature>
<protein>
    <recommendedName>
        <fullName evidence="8">ABC transmembrane type-1 domain-containing protein</fullName>
    </recommendedName>
</protein>
<feature type="non-terminal residue" evidence="9">
    <location>
        <position position="1"/>
    </location>
</feature>
<dbReference type="InterPro" id="IPR000515">
    <property type="entry name" value="MetI-like"/>
</dbReference>
<dbReference type="EMBL" id="BARU01045415">
    <property type="protein sequence ID" value="GAH93087.1"/>
    <property type="molecule type" value="Genomic_DNA"/>
</dbReference>
<evidence type="ECO:0000259" key="8">
    <source>
        <dbReference type="PROSITE" id="PS50928"/>
    </source>
</evidence>
<feature type="transmembrane region" description="Helical" evidence="7">
    <location>
        <begin position="6"/>
        <end position="28"/>
    </location>
</feature>
<dbReference type="InterPro" id="IPR035906">
    <property type="entry name" value="MetI-like_sf"/>
</dbReference>